<evidence type="ECO:0000256" key="4">
    <source>
        <dbReference type="ARBA" id="ARBA00011245"/>
    </source>
</evidence>
<keyword evidence="7 13" id="KW-0963">Cytoplasm</keyword>
<comment type="caution">
    <text evidence="16">The sequence shown here is derived from an EMBL/GenBank/DDBJ whole genome shotgun (WGS) entry which is preliminary data.</text>
</comment>
<dbReference type="InterPro" id="IPR036043">
    <property type="entry name" value="Phosphoglycerate_kinase_sf"/>
</dbReference>
<feature type="binding site" evidence="13">
    <location>
        <position position="152"/>
    </location>
    <ligand>
        <name>substrate</name>
    </ligand>
</feature>
<evidence type="ECO:0000313" key="17">
    <source>
        <dbReference type="Proteomes" id="UP000034207"/>
    </source>
</evidence>
<comment type="pathway">
    <text evidence="2 13">Carbohydrate degradation; glycolysis; pyruvate from D-glyceraldehyde 3-phosphate: step 2/5.</text>
</comment>
<name>A0A0G0M047_UNCC2</name>
<evidence type="ECO:0000256" key="3">
    <source>
        <dbReference type="ARBA" id="ARBA00008982"/>
    </source>
</evidence>
<dbReference type="InterPro" id="IPR015824">
    <property type="entry name" value="Phosphoglycerate_kinase_N"/>
</dbReference>
<reference evidence="16 17" key="1">
    <citation type="journal article" date="2015" name="Nature">
        <title>rRNA introns, odd ribosomes, and small enigmatic genomes across a large radiation of phyla.</title>
        <authorList>
            <person name="Brown C.T."/>
            <person name="Hug L.A."/>
            <person name="Thomas B.C."/>
            <person name="Sharon I."/>
            <person name="Castelle C.J."/>
            <person name="Singh A."/>
            <person name="Wilkins M.J."/>
            <person name="Williams K.H."/>
            <person name="Banfield J.F."/>
        </authorList>
    </citation>
    <scope>NUCLEOTIDE SEQUENCE [LARGE SCALE GENOMIC DNA]</scope>
</reference>
<dbReference type="InterPro" id="IPR001576">
    <property type="entry name" value="Phosphoglycerate_kinase"/>
</dbReference>
<dbReference type="Gene3D" id="3.40.50.1260">
    <property type="entry name" value="Phosphoglycerate kinase, N-terminal domain"/>
    <property type="match status" value="2"/>
</dbReference>
<dbReference type="GO" id="GO:0006094">
    <property type="term" value="P:gluconeogenesis"/>
    <property type="evidence" value="ECO:0007669"/>
    <property type="project" value="TreeGrafter"/>
</dbReference>
<dbReference type="GO" id="GO:0004618">
    <property type="term" value="F:phosphoglycerate kinase activity"/>
    <property type="evidence" value="ECO:0007669"/>
    <property type="project" value="UniProtKB-UniRule"/>
</dbReference>
<evidence type="ECO:0000256" key="5">
    <source>
        <dbReference type="ARBA" id="ARBA00013061"/>
    </source>
</evidence>
<evidence type="ECO:0000256" key="9">
    <source>
        <dbReference type="ARBA" id="ARBA00022741"/>
    </source>
</evidence>
<evidence type="ECO:0000256" key="10">
    <source>
        <dbReference type="ARBA" id="ARBA00022777"/>
    </source>
</evidence>
<feature type="binding site" evidence="13">
    <location>
        <begin position="60"/>
        <end position="63"/>
    </location>
    <ligand>
        <name>substrate</name>
    </ligand>
</feature>
<dbReference type="HAMAP" id="MF_00145">
    <property type="entry name" value="Phosphoglyc_kinase"/>
    <property type="match status" value="1"/>
</dbReference>
<keyword evidence="8 13" id="KW-0808">Transferase</keyword>
<feature type="binding site" evidence="13 14">
    <location>
        <position position="203"/>
    </location>
    <ligand>
        <name>ATP</name>
        <dbReference type="ChEBI" id="CHEBI:30616"/>
    </ligand>
</feature>
<feature type="binding site" evidence="13">
    <location>
        <position position="37"/>
    </location>
    <ligand>
        <name>substrate</name>
    </ligand>
</feature>
<dbReference type="GO" id="GO:0006096">
    <property type="term" value="P:glycolytic process"/>
    <property type="evidence" value="ECO:0007669"/>
    <property type="project" value="UniProtKB-UniRule"/>
</dbReference>
<dbReference type="Pfam" id="PF00162">
    <property type="entry name" value="PGK"/>
    <property type="match status" value="1"/>
</dbReference>
<evidence type="ECO:0000256" key="2">
    <source>
        <dbReference type="ARBA" id="ARBA00004838"/>
    </source>
</evidence>
<dbReference type="GO" id="GO:0005524">
    <property type="term" value="F:ATP binding"/>
    <property type="evidence" value="ECO:0007669"/>
    <property type="project" value="UniProtKB-KW"/>
</dbReference>
<dbReference type="STRING" id="1618345.UT18_C0017G0035"/>
<dbReference type="Proteomes" id="UP000034207">
    <property type="component" value="Unassembled WGS sequence"/>
</dbReference>
<evidence type="ECO:0000256" key="7">
    <source>
        <dbReference type="ARBA" id="ARBA00022490"/>
    </source>
</evidence>
<dbReference type="FunFam" id="3.40.50.1260:FF:000006">
    <property type="entry name" value="Phosphoglycerate kinase"/>
    <property type="match status" value="1"/>
</dbReference>
<evidence type="ECO:0000256" key="13">
    <source>
        <dbReference type="HAMAP-Rule" id="MF_00145"/>
    </source>
</evidence>
<keyword evidence="10 13" id="KW-0418">Kinase</keyword>
<comment type="catalytic activity">
    <reaction evidence="1 13 15">
        <text>(2R)-3-phosphoglycerate + ATP = (2R)-3-phospho-glyceroyl phosphate + ADP</text>
        <dbReference type="Rhea" id="RHEA:14801"/>
        <dbReference type="ChEBI" id="CHEBI:30616"/>
        <dbReference type="ChEBI" id="CHEBI:57604"/>
        <dbReference type="ChEBI" id="CHEBI:58272"/>
        <dbReference type="ChEBI" id="CHEBI:456216"/>
        <dbReference type="EC" id="2.7.2.3"/>
    </reaction>
</comment>
<dbReference type="PIRSF" id="PIRSF000724">
    <property type="entry name" value="Pgk"/>
    <property type="match status" value="1"/>
</dbReference>
<dbReference type="PRINTS" id="PR00477">
    <property type="entry name" value="PHGLYCKINASE"/>
</dbReference>
<accession>A0A0G0M047</accession>
<organism evidence="16 17">
    <name type="scientific">candidate division CPR2 bacterium GW2011_GWC2_39_10</name>
    <dbReference type="NCBI Taxonomy" id="1618345"/>
    <lineage>
        <taxon>Bacteria</taxon>
        <taxon>Bacteria division CPR2</taxon>
    </lineage>
</organism>
<evidence type="ECO:0000256" key="8">
    <source>
        <dbReference type="ARBA" id="ARBA00022679"/>
    </source>
</evidence>
<dbReference type="GO" id="GO:0043531">
    <property type="term" value="F:ADP binding"/>
    <property type="evidence" value="ECO:0007669"/>
    <property type="project" value="TreeGrafter"/>
</dbReference>
<evidence type="ECO:0000313" key="16">
    <source>
        <dbReference type="EMBL" id="KKQ93665.1"/>
    </source>
</evidence>
<keyword evidence="9 13" id="KW-0547">Nucleotide-binding</keyword>
<evidence type="ECO:0000256" key="1">
    <source>
        <dbReference type="ARBA" id="ARBA00000642"/>
    </source>
</evidence>
<feature type="binding site" evidence="13">
    <location>
        <position position="119"/>
    </location>
    <ligand>
        <name>substrate</name>
    </ligand>
</feature>
<evidence type="ECO:0000256" key="11">
    <source>
        <dbReference type="ARBA" id="ARBA00022840"/>
    </source>
</evidence>
<dbReference type="GO" id="GO:0005829">
    <property type="term" value="C:cytosol"/>
    <property type="evidence" value="ECO:0007669"/>
    <property type="project" value="TreeGrafter"/>
</dbReference>
<dbReference type="SUPFAM" id="SSF53748">
    <property type="entry name" value="Phosphoglycerate kinase"/>
    <property type="match status" value="1"/>
</dbReference>
<sequence length="392" mass="42819">MKVISDIKDYDLKNAKVLVRVDYDVKMENGKVISDNRMKASLDTIKYLREKGAKLILMSHLGRPDGKAVKEMSLLPVAEHLAEILGVNVSFAPDIMSEQTKKMIDVLDNGDILLLENLRYYAGEEGNDEEFAKRLSSFANIYVNDAFATSHRAHASMDAVPRILDNSYAGFQLQREVENLSKITDNPKRPLVAIIGGKKVSDKVKVLENFLKFVDIILVGGGAANVFLASQDYEIGDSFVEDDLLDFADDLLSKAESMGVQIIIPSDVVVAKKVDNGQKTETKDVVEVDKDDIIVDIGPETVESFKEPIEFAGTIVWNGPLGIFEFENFKKGNDSVAELIADSGAFTLIGGGDTIAGLPKGLKEKYSYMSTAGGATLDFLAGKKLPGIEAVK</sequence>
<evidence type="ECO:0000256" key="6">
    <source>
        <dbReference type="ARBA" id="ARBA00016471"/>
    </source>
</evidence>
<dbReference type="PATRIC" id="fig|1618345.3.peg.943"/>
<comment type="caution">
    <text evidence="13">Lacks conserved residue(s) required for the propagation of feature annotation.</text>
</comment>
<dbReference type="EMBL" id="LBVV01000017">
    <property type="protein sequence ID" value="KKQ93665.1"/>
    <property type="molecule type" value="Genomic_DNA"/>
</dbReference>
<comment type="similarity">
    <text evidence="3 13 15">Belongs to the phosphoglycerate kinase family.</text>
</comment>
<evidence type="ECO:0000256" key="14">
    <source>
        <dbReference type="PIRSR" id="PIRSR000724-2"/>
    </source>
</evidence>
<dbReference type="UniPathway" id="UPA00109">
    <property type="reaction ID" value="UER00185"/>
</dbReference>
<comment type="subcellular location">
    <subcellularLocation>
        <location evidence="13">Cytoplasm</location>
    </subcellularLocation>
</comment>
<dbReference type="EC" id="2.7.2.3" evidence="5 13"/>
<dbReference type="PANTHER" id="PTHR11406:SF23">
    <property type="entry name" value="PHOSPHOGLYCERATE KINASE 1, CHLOROPLASTIC-RELATED"/>
    <property type="match status" value="1"/>
</dbReference>
<protein>
    <recommendedName>
        <fullName evidence="6 13">Phosphoglycerate kinase</fullName>
        <ecNumber evidence="5 13">2.7.2.3</ecNumber>
    </recommendedName>
</protein>
<evidence type="ECO:0000256" key="12">
    <source>
        <dbReference type="ARBA" id="ARBA00023152"/>
    </source>
</evidence>
<proteinExistence type="inferred from homology"/>
<dbReference type="AlphaFoldDB" id="A0A0G0M047"/>
<evidence type="ECO:0000256" key="15">
    <source>
        <dbReference type="RuleBase" id="RU000532"/>
    </source>
</evidence>
<feature type="binding site" evidence="13 14">
    <location>
        <begin position="351"/>
        <end position="354"/>
    </location>
    <ligand>
        <name>ATP</name>
        <dbReference type="ChEBI" id="CHEBI:30616"/>
    </ligand>
</feature>
<feature type="binding site" evidence="13 14">
    <location>
        <position position="325"/>
    </location>
    <ligand>
        <name>ATP</name>
        <dbReference type="ChEBI" id="CHEBI:30616"/>
    </ligand>
</feature>
<gene>
    <name evidence="13" type="primary">pgk</name>
    <name evidence="16" type="ORF">UT18_C0017G0035</name>
</gene>
<comment type="subunit">
    <text evidence="4 13">Monomer.</text>
</comment>
<dbReference type="PANTHER" id="PTHR11406">
    <property type="entry name" value="PHOSPHOGLYCERATE KINASE"/>
    <property type="match status" value="1"/>
</dbReference>
<dbReference type="FunFam" id="3.40.50.1260:FF:000031">
    <property type="entry name" value="Phosphoglycerate kinase 1"/>
    <property type="match status" value="1"/>
</dbReference>
<keyword evidence="12 13" id="KW-0324">Glycolysis</keyword>
<keyword evidence="11 13" id="KW-0067">ATP-binding</keyword>